<reference evidence="3" key="1">
    <citation type="submission" date="2020-10" db="EMBL/GenBank/DDBJ databases">
        <authorList>
            <person name="Gilroy R."/>
        </authorList>
    </citation>
    <scope>NUCLEOTIDE SEQUENCE</scope>
    <source>
        <strain evidence="3">CHK176-6737</strain>
    </source>
</reference>
<dbReference type="InterPro" id="IPR003313">
    <property type="entry name" value="AraC-bd"/>
</dbReference>
<evidence type="ECO:0000313" key="4">
    <source>
        <dbReference type="Proteomes" id="UP000824125"/>
    </source>
</evidence>
<dbReference type="AlphaFoldDB" id="A0A9D1SMQ7"/>
<dbReference type="InterPro" id="IPR014710">
    <property type="entry name" value="RmlC-like_jellyroll"/>
</dbReference>
<comment type="caution">
    <text evidence="3">The sequence shown here is derived from an EMBL/GenBank/DDBJ whole genome shotgun (WGS) entry which is preliminary data.</text>
</comment>
<evidence type="ECO:0000259" key="2">
    <source>
        <dbReference type="Pfam" id="PF02311"/>
    </source>
</evidence>
<protein>
    <submittedName>
        <fullName evidence="3">AraC family ligand binding domain-containing protein</fullName>
    </submittedName>
</protein>
<reference evidence="3" key="2">
    <citation type="journal article" date="2021" name="PeerJ">
        <title>Extensive microbial diversity within the chicken gut microbiome revealed by metagenomics and culture.</title>
        <authorList>
            <person name="Gilroy R."/>
            <person name="Ravi A."/>
            <person name="Getino M."/>
            <person name="Pursley I."/>
            <person name="Horton D.L."/>
            <person name="Alikhan N.F."/>
            <person name="Baker D."/>
            <person name="Gharbi K."/>
            <person name="Hall N."/>
            <person name="Watson M."/>
            <person name="Adriaenssens E.M."/>
            <person name="Foster-Nyarko E."/>
            <person name="Jarju S."/>
            <person name="Secka A."/>
            <person name="Antonio M."/>
            <person name="Oren A."/>
            <person name="Chaudhuri R.R."/>
            <person name="La Ragione R."/>
            <person name="Hildebrand F."/>
            <person name="Pallen M.J."/>
        </authorList>
    </citation>
    <scope>NUCLEOTIDE SEQUENCE</scope>
    <source>
        <strain evidence="3">CHK176-6737</strain>
    </source>
</reference>
<gene>
    <name evidence="3" type="ORF">IAD23_00025</name>
</gene>
<dbReference type="Proteomes" id="UP000824125">
    <property type="component" value="Unassembled WGS sequence"/>
</dbReference>
<dbReference type="Gene3D" id="2.60.120.10">
    <property type="entry name" value="Jelly Rolls"/>
    <property type="match status" value="1"/>
</dbReference>
<keyword evidence="1" id="KW-0238">DNA-binding</keyword>
<name>A0A9D1SMQ7_9FIRM</name>
<dbReference type="EMBL" id="DVNM01000001">
    <property type="protein sequence ID" value="HIU68329.1"/>
    <property type="molecule type" value="Genomic_DNA"/>
</dbReference>
<proteinExistence type="predicted"/>
<dbReference type="Pfam" id="PF02311">
    <property type="entry name" value="AraC_binding"/>
    <property type="match status" value="1"/>
</dbReference>
<sequence>MQFDWNGVTWRIANFGGGTLHEHIAGHRHSKDSYELHFITGGRGRLETDTAVYELKANDFFVTGPNVYHAQSADSAQPVEDIYIYLQKVSCAHPTALAEVFLATHFVFLHGFDAAVAADVRQELARRRPGYETAAGGLMMKLLTDIARLYLPQDFFAANVPEVPDDKRLIIIENTFLYESKPTLRALAQKLGLCERQTQRLLQKYYGKSFREKIAEKQVHFDR</sequence>
<evidence type="ECO:0000313" key="3">
    <source>
        <dbReference type="EMBL" id="HIU68329.1"/>
    </source>
</evidence>
<feature type="domain" description="AraC-type arabinose-binding/dimerisation" evidence="2">
    <location>
        <begin position="28"/>
        <end position="87"/>
    </location>
</feature>
<dbReference type="GO" id="GO:0003677">
    <property type="term" value="F:DNA binding"/>
    <property type="evidence" value="ECO:0007669"/>
    <property type="project" value="UniProtKB-KW"/>
</dbReference>
<dbReference type="SUPFAM" id="SSF51215">
    <property type="entry name" value="Regulatory protein AraC"/>
    <property type="match status" value="1"/>
</dbReference>
<dbReference type="GO" id="GO:0006355">
    <property type="term" value="P:regulation of DNA-templated transcription"/>
    <property type="evidence" value="ECO:0007669"/>
    <property type="project" value="InterPro"/>
</dbReference>
<dbReference type="InterPro" id="IPR037923">
    <property type="entry name" value="HTH-like"/>
</dbReference>
<accession>A0A9D1SMQ7</accession>
<organism evidence="3 4">
    <name type="scientific">Candidatus Scybalenecus merdavium</name>
    <dbReference type="NCBI Taxonomy" id="2840939"/>
    <lineage>
        <taxon>Bacteria</taxon>
        <taxon>Bacillati</taxon>
        <taxon>Bacillota</taxon>
        <taxon>Clostridia</taxon>
        <taxon>Eubacteriales</taxon>
        <taxon>Oscillospiraceae</taxon>
        <taxon>Oscillospiraceae incertae sedis</taxon>
        <taxon>Candidatus Scybalenecus</taxon>
    </lineage>
</organism>
<evidence type="ECO:0000256" key="1">
    <source>
        <dbReference type="ARBA" id="ARBA00023125"/>
    </source>
</evidence>